<dbReference type="PROSITE" id="PS50887">
    <property type="entry name" value="GGDEF"/>
    <property type="match status" value="1"/>
</dbReference>
<protein>
    <submittedName>
        <fullName evidence="4">EAL domain-containing protein (Putative c-di-GMP-specific phosphodiesterase class I)/CHASE2 domain-containing sensor protein/GGDEF domain-containing protein</fullName>
    </submittedName>
</protein>
<evidence type="ECO:0000313" key="5">
    <source>
        <dbReference type="Proteomes" id="UP000547011"/>
    </source>
</evidence>
<dbReference type="RefSeq" id="WP_183310528.1">
    <property type="nucleotide sequence ID" value="NZ_JACIEW010000003.1"/>
</dbReference>
<dbReference type="SUPFAM" id="SSF141868">
    <property type="entry name" value="EAL domain-like"/>
    <property type="match status" value="1"/>
</dbReference>
<dbReference type="Pfam" id="PF00563">
    <property type="entry name" value="EAL"/>
    <property type="match status" value="1"/>
</dbReference>
<accession>A0A7W6ILI5</accession>
<feature type="transmembrane region" description="Helical" evidence="1">
    <location>
        <begin position="293"/>
        <end position="314"/>
    </location>
</feature>
<dbReference type="InterPro" id="IPR001633">
    <property type="entry name" value="EAL_dom"/>
</dbReference>
<dbReference type="PROSITE" id="PS50883">
    <property type="entry name" value="EAL"/>
    <property type="match status" value="1"/>
</dbReference>
<keyword evidence="1" id="KW-0472">Membrane</keyword>
<dbReference type="SMART" id="SM01080">
    <property type="entry name" value="CHASE2"/>
    <property type="match status" value="1"/>
</dbReference>
<name>A0A7W6ILI5_9HYPH</name>
<dbReference type="SMART" id="SM00052">
    <property type="entry name" value="EAL"/>
    <property type="match status" value="1"/>
</dbReference>
<dbReference type="Gene3D" id="3.20.20.450">
    <property type="entry name" value="EAL domain"/>
    <property type="match status" value="1"/>
</dbReference>
<dbReference type="Pfam" id="PF05226">
    <property type="entry name" value="CHASE2"/>
    <property type="match status" value="1"/>
</dbReference>
<dbReference type="GO" id="GO:0071111">
    <property type="term" value="F:cyclic-guanylate-specific phosphodiesterase activity"/>
    <property type="evidence" value="ECO:0007669"/>
    <property type="project" value="InterPro"/>
</dbReference>
<dbReference type="CDD" id="cd01948">
    <property type="entry name" value="EAL"/>
    <property type="match status" value="1"/>
</dbReference>
<feature type="domain" description="GGDEF" evidence="3">
    <location>
        <begin position="383"/>
        <end position="510"/>
    </location>
</feature>
<keyword evidence="1" id="KW-0812">Transmembrane</keyword>
<dbReference type="Gene3D" id="3.30.70.270">
    <property type="match status" value="1"/>
</dbReference>
<feature type="transmembrane region" description="Helical" evidence="1">
    <location>
        <begin position="268"/>
        <end position="286"/>
    </location>
</feature>
<keyword evidence="5" id="KW-1185">Reference proteome</keyword>
<dbReference type="InterPro" id="IPR050706">
    <property type="entry name" value="Cyclic-di-GMP_PDE-like"/>
</dbReference>
<dbReference type="Pfam" id="PF00990">
    <property type="entry name" value="GGDEF"/>
    <property type="match status" value="1"/>
</dbReference>
<dbReference type="Proteomes" id="UP000547011">
    <property type="component" value="Unassembled WGS sequence"/>
</dbReference>
<gene>
    <name evidence="4" type="ORF">GGR20_001426</name>
</gene>
<dbReference type="PANTHER" id="PTHR33121:SF70">
    <property type="entry name" value="SIGNALING PROTEIN YKOW"/>
    <property type="match status" value="1"/>
</dbReference>
<keyword evidence="1" id="KW-1133">Transmembrane helix</keyword>
<evidence type="ECO:0000313" key="4">
    <source>
        <dbReference type="EMBL" id="MBB4051784.1"/>
    </source>
</evidence>
<dbReference type="AlphaFoldDB" id="A0A7W6ILI5"/>
<sequence>MRHLLRWTATIVALLVLLGLTQSGMLASLDRRLDDWRLAAANRPVSGTTVVVEVDSPSLAEIGIWPWPRSLHAALLDRLMAAGADEVAFDIDFSSSRDPFDDAQFTAALERAGGYAWLAAFAQTGADGNLHFSRPLPEFAASAGSVLVNVLLDPLTATARSLPIAAADDDGTIPALAVQLARSQLPLPEILEVDFSLDLSGLPRLSFTDVLYGRVDPAVLAGKQIVVGATAIELRDFFTVPRYGVIPGPVLQALALETLKTGRILSNWGHLPGVLIVSILALLLLFRPGSANIPAIFTALAVTAFLGEAMALIAYSQLDLLVSTASLHVGLVVLFGLALADNGYDHLLARRAAQDRLRFLATHDAATGLLSQQGLMELPRSLVPQVLLLLQVQATDELRVTLGHDVVETVLRQFAHRLGHAGFTEVARTTPATFALLRGDDGDADGLAQTAAQLRTTLSGEYHADGHHLHIDVVIGFANGARTRAELLNQAEIALIQARADRIQTRSFSPADQSILDRHRQLDRDLRRALERNQLRLNFQPQVDLKSRRIIGTEALMRWDHPELGPVSPAEFIPLAEETGLIVELGRWILNEACEQAAAWPSPVTVAVNVSPIQFQHVDLASAVSRALRSSGLPASRLELEITESSRVTDPGRVHAVMWQLRNLGVRLAIDDFGTGYSSLSYFRDLPFDLVKIDQSFVRNRTSAEDHRLLAAIIELSTKMDKHTIAEGVEDEPTARLLTEMGCTYGQGYYFSRPISGEDFTNLLSQPPRQKRIS</sequence>
<evidence type="ECO:0000256" key="1">
    <source>
        <dbReference type="SAM" id="Phobius"/>
    </source>
</evidence>
<dbReference type="InterPro" id="IPR007890">
    <property type="entry name" value="CHASE2"/>
</dbReference>
<dbReference type="EMBL" id="JACIEW010000003">
    <property type="protein sequence ID" value="MBB4051784.1"/>
    <property type="molecule type" value="Genomic_DNA"/>
</dbReference>
<dbReference type="InterPro" id="IPR029787">
    <property type="entry name" value="Nucleotide_cyclase"/>
</dbReference>
<dbReference type="InterPro" id="IPR000160">
    <property type="entry name" value="GGDEF_dom"/>
</dbReference>
<dbReference type="PANTHER" id="PTHR33121">
    <property type="entry name" value="CYCLIC DI-GMP PHOSPHODIESTERASE PDEF"/>
    <property type="match status" value="1"/>
</dbReference>
<reference evidence="4 5" key="1">
    <citation type="submission" date="2020-08" db="EMBL/GenBank/DDBJ databases">
        <title>Genomic Encyclopedia of Type Strains, Phase IV (KMG-IV): sequencing the most valuable type-strain genomes for metagenomic binning, comparative biology and taxonomic classification.</title>
        <authorList>
            <person name="Goeker M."/>
        </authorList>
    </citation>
    <scope>NUCLEOTIDE SEQUENCE [LARGE SCALE GENOMIC DNA]</scope>
    <source>
        <strain evidence="4 5">DSM 23447</strain>
    </source>
</reference>
<evidence type="ECO:0000259" key="2">
    <source>
        <dbReference type="PROSITE" id="PS50883"/>
    </source>
</evidence>
<evidence type="ECO:0000259" key="3">
    <source>
        <dbReference type="PROSITE" id="PS50887"/>
    </source>
</evidence>
<organism evidence="4 5">
    <name type="scientific">Devosia subaequoris</name>
    <dbReference type="NCBI Taxonomy" id="395930"/>
    <lineage>
        <taxon>Bacteria</taxon>
        <taxon>Pseudomonadati</taxon>
        <taxon>Pseudomonadota</taxon>
        <taxon>Alphaproteobacteria</taxon>
        <taxon>Hyphomicrobiales</taxon>
        <taxon>Devosiaceae</taxon>
        <taxon>Devosia</taxon>
    </lineage>
</organism>
<dbReference type="SUPFAM" id="SSF55073">
    <property type="entry name" value="Nucleotide cyclase"/>
    <property type="match status" value="1"/>
</dbReference>
<feature type="domain" description="EAL" evidence="2">
    <location>
        <begin position="519"/>
        <end position="768"/>
    </location>
</feature>
<dbReference type="InterPro" id="IPR043128">
    <property type="entry name" value="Rev_trsase/Diguanyl_cyclase"/>
</dbReference>
<dbReference type="SMART" id="SM00267">
    <property type="entry name" value="GGDEF"/>
    <property type="match status" value="1"/>
</dbReference>
<proteinExistence type="predicted"/>
<comment type="caution">
    <text evidence="4">The sequence shown here is derived from an EMBL/GenBank/DDBJ whole genome shotgun (WGS) entry which is preliminary data.</text>
</comment>
<dbReference type="InterPro" id="IPR035919">
    <property type="entry name" value="EAL_sf"/>
</dbReference>